<keyword evidence="2" id="KW-0805">Transcription regulation</keyword>
<keyword evidence="4" id="KW-0804">Transcription</keyword>
<accession>A0A7J7CL98</accession>
<evidence type="ECO:0000256" key="2">
    <source>
        <dbReference type="ARBA" id="ARBA00023015"/>
    </source>
</evidence>
<dbReference type="AlphaFoldDB" id="A0A7J7CL98"/>
<comment type="subcellular location">
    <subcellularLocation>
        <location evidence="1">Nucleus</location>
    </subcellularLocation>
</comment>
<keyword evidence="5" id="KW-0539">Nucleus</keyword>
<reference evidence="8 9" key="1">
    <citation type="journal article" date="2020" name="Nat. Commun.">
        <title>Genome of Tripterygium wilfordii and identification of cytochrome P450 involved in triptolide biosynthesis.</title>
        <authorList>
            <person name="Tu L."/>
            <person name="Su P."/>
            <person name="Zhang Z."/>
            <person name="Gao L."/>
            <person name="Wang J."/>
            <person name="Hu T."/>
            <person name="Zhou J."/>
            <person name="Zhang Y."/>
            <person name="Zhao Y."/>
            <person name="Liu Y."/>
            <person name="Song Y."/>
            <person name="Tong Y."/>
            <person name="Lu Y."/>
            <person name="Yang J."/>
            <person name="Xu C."/>
            <person name="Jia M."/>
            <person name="Peters R.J."/>
            <person name="Huang L."/>
            <person name="Gao W."/>
        </authorList>
    </citation>
    <scope>NUCLEOTIDE SEQUENCE [LARGE SCALE GENOMIC DNA]</scope>
    <source>
        <strain evidence="9">cv. XIE 37</strain>
        <tissue evidence="8">Leaf</tissue>
    </source>
</reference>
<evidence type="ECO:0000256" key="3">
    <source>
        <dbReference type="ARBA" id="ARBA00023125"/>
    </source>
</evidence>
<sequence>MTSFQQADDDGGTSDISTSAGDPGEHEARDINGVSKISTIDETGAFQIIPLKEEPDESDPEDKPHPPGWPRSIPVAMQMPMSIPLPVTQAKRSSTKDRHTKVEGRGRRIRIPATCAARIFQLTRELGHKSDGETVRWLLEHAEQAIIEATGTGTVPAIAVSVGGTLKIPTTPGVSTSTTNETVKKRKRPSTSEFYDLNDAPASITQQSSRLAPVTPTAQIAAATAQGLVPAWAVGNTGMVVPANAFWMIQQPTAAAIASGTPTFVAAPTSNPLQPQMWALSPSITPVFNLAAARPLSSFIASTNQPNNGQGAVEPAMSSGLSNSAVTTSTVGATVAKKSTMAPILSSSGSGKAKILKDFSLEMYDKQELLFVGRSGNQQAQASKP</sequence>
<dbReference type="PANTHER" id="PTHR31072">
    <property type="entry name" value="TRANSCRIPTION FACTOR TCP4-RELATED"/>
    <property type="match status" value="1"/>
</dbReference>
<dbReference type="Proteomes" id="UP000593562">
    <property type="component" value="Unassembled WGS sequence"/>
</dbReference>
<keyword evidence="3" id="KW-0238">DNA-binding</keyword>
<feature type="region of interest" description="Disordered" evidence="6">
    <location>
        <begin position="171"/>
        <end position="190"/>
    </location>
</feature>
<evidence type="ECO:0000259" key="7">
    <source>
        <dbReference type="PROSITE" id="PS51369"/>
    </source>
</evidence>
<organism evidence="8 9">
    <name type="scientific">Tripterygium wilfordii</name>
    <name type="common">Thunder God vine</name>
    <dbReference type="NCBI Taxonomy" id="458696"/>
    <lineage>
        <taxon>Eukaryota</taxon>
        <taxon>Viridiplantae</taxon>
        <taxon>Streptophyta</taxon>
        <taxon>Embryophyta</taxon>
        <taxon>Tracheophyta</taxon>
        <taxon>Spermatophyta</taxon>
        <taxon>Magnoliopsida</taxon>
        <taxon>eudicotyledons</taxon>
        <taxon>Gunneridae</taxon>
        <taxon>Pentapetalae</taxon>
        <taxon>rosids</taxon>
        <taxon>fabids</taxon>
        <taxon>Celastrales</taxon>
        <taxon>Celastraceae</taxon>
        <taxon>Tripterygium</taxon>
    </lineage>
</organism>
<evidence type="ECO:0000256" key="1">
    <source>
        <dbReference type="ARBA" id="ARBA00004123"/>
    </source>
</evidence>
<dbReference type="GO" id="GO:0003700">
    <property type="term" value="F:DNA-binding transcription factor activity"/>
    <property type="evidence" value="ECO:0007669"/>
    <property type="project" value="InterPro"/>
</dbReference>
<evidence type="ECO:0000313" key="9">
    <source>
        <dbReference type="Proteomes" id="UP000593562"/>
    </source>
</evidence>
<evidence type="ECO:0000256" key="6">
    <source>
        <dbReference type="SAM" id="MobiDB-lite"/>
    </source>
</evidence>
<dbReference type="InterPro" id="IPR005333">
    <property type="entry name" value="Transcription_factor_TCP"/>
</dbReference>
<evidence type="ECO:0000256" key="5">
    <source>
        <dbReference type="ARBA" id="ARBA00023242"/>
    </source>
</evidence>
<dbReference type="InParanoid" id="A0A7J7CL98"/>
<dbReference type="InterPro" id="IPR017887">
    <property type="entry name" value="TF_TCP_subgr"/>
</dbReference>
<dbReference type="EMBL" id="JAAARO010000015">
    <property type="protein sequence ID" value="KAF5734843.1"/>
    <property type="molecule type" value="Genomic_DNA"/>
</dbReference>
<evidence type="ECO:0000256" key="4">
    <source>
        <dbReference type="ARBA" id="ARBA00023163"/>
    </source>
</evidence>
<evidence type="ECO:0000313" key="8">
    <source>
        <dbReference type="EMBL" id="KAF5734843.1"/>
    </source>
</evidence>
<proteinExistence type="predicted"/>
<name>A0A7J7CL98_TRIWF</name>
<dbReference type="GO" id="GO:0005634">
    <property type="term" value="C:nucleus"/>
    <property type="evidence" value="ECO:0007669"/>
    <property type="project" value="UniProtKB-SubCell"/>
</dbReference>
<dbReference type="PROSITE" id="PS51369">
    <property type="entry name" value="TCP"/>
    <property type="match status" value="1"/>
</dbReference>
<gene>
    <name evidence="8" type="ORF">HS088_TW15G00338</name>
</gene>
<feature type="region of interest" description="Disordered" evidence="6">
    <location>
        <begin position="1"/>
        <end position="74"/>
    </location>
</feature>
<dbReference type="GO" id="GO:0043565">
    <property type="term" value="F:sequence-specific DNA binding"/>
    <property type="evidence" value="ECO:0007669"/>
    <property type="project" value="TreeGrafter"/>
</dbReference>
<protein>
    <submittedName>
        <fullName evidence="8">Transcription factor TCP9-like</fullName>
    </submittedName>
</protein>
<dbReference type="OrthoDB" id="1928965at2759"/>
<dbReference type="PANTHER" id="PTHR31072:SF15">
    <property type="entry name" value="TRANSCRIPTION FACTOR TCP19-LIKE"/>
    <property type="match status" value="1"/>
</dbReference>
<feature type="compositionally biased region" description="Polar residues" evidence="6">
    <location>
        <begin position="172"/>
        <end position="181"/>
    </location>
</feature>
<feature type="compositionally biased region" description="Low complexity" evidence="6">
    <location>
        <begin position="13"/>
        <end position="22"/>
    </location>
</feature>
<feature type="domain" description="TCP" evidence="7">
    <location>
        <begin position="95"/>
        <end position="149"/>
    </location>
</feature>
<dbReference type="Pfam" id="PF03634">
    <property type="entry name" value="TCP"/>
    <property type="match status" value="1"/>
</dbReference>
<keyword evidence="9" id="KW-1185">Reference proteome</keyword>
<comment type="caution">
    <text evidence="8">The sequence shown here is derived from an EMBL/GenBank/DDBJ whole genome shotgun (WGS) entry which is preliminary data.</text>
</comment>